<dbReference type="InterPro" id="IPR001387">
    <property type="entry name" value="Cro/C1-type_HTH"/>
</dbReference>
<feature type="domain" description="HTH cro/C1-type" evidence="1">
    <location>
        <begin position="4"/>
        <end position="58"/>
    </location>
</feature>
<dbReference type="GO" id="GO:0003677">
    <property type="term" value="F:DNA binding"/>
    <property type="evidence" value="ECO:0007669"/>
    <property type="project" value="InterPro"/>
</dbReference>
<evidence type="ECO:0000313" key="3">
    <source>
        <dbReference type="Proteomes" id="UP000595278"/>
    </source>
</evidence>
<dbReference type="KEGG" id="eaz:JHT90_11680"/>
<dbReference type="SUPFAM" id="SSF47413">
    <property type="entry name" value="lambda repressor-like DNA-binding domains"/>
    <property type="match status" value="1"/>
</dbReference>
<dbReference type="InterPro" id="IPR010982">
    <property type="entry name" value="Lambda_DNA-bd_dom_sf"/>
</dbReference>
<dbReference type="Proteomes" id="UP000595278">
    <property type="component" value="Chromosome"/>
</dbReference>
<dbReference type="PROSITE" id="PS50943">
    <property type="entry name" value="HTH_CROC1"/>
    <property type="match status" value="1"/>
</dbReference>
<dbReference type="AlphaFoldDB" id="A0A974RXN0"/>
<dbReference type="CDD" id="cd00093">
    <property type="entry name" value="HTH_XRE"/>
    <property type="match status" value="1"/>
</dbReference>
<name>A0A974RXN0_9GAMM</name>
<dbReference type="Gene3D" id="1.10.260.40">
    <property type="entry name" value="lambda repressor-like DNA-binding domains"/>
    <property type="match status" value="1"/>
</dbReference>
<dbReference type="EMBL" id="CP067393">
    <property type="protein sequence ID" value="QQP85039.1"/>
    <property type="molecule type" value="Genomic_DNA"/>
</dbReference>
<accession>A0A974RXN0</accession>
<sequence length="70" mass="8024">MSPLTKYRKRLKLSQKAFGHKAGFCQSTISHYEKRKRIPSIPDARKIISTLNKLGIDCCFDDVFPPEEIA</sequence>
<evidence type="ECO:0000259" key="1">
    <source>
        <dbReference type="PROSITE" id="PS50943"/>
    </source>
</evidence>
<dbReference type="RefSeq" id="WP_201091136.1">
    <property type="nucleotide sequence ID" value="NZ_CP067393.1"/>
</dbReference>
<organism evidence="2 3">
    <name type="scientific">Entomomonas asaccharolytica</name>
    <dbReference type="NCBI Taxonomy" id="2785331"/>
    <lineage>
        <taxon>Bacteria</taxon>
        <taxon>Pseudomonadati</taxon>
        <taxon>Pseudomonadota</taxon>
        <taxon>Gammaproteobacteria</taxon>
        <taxon>Pseudomonadales</taxon>
        <taxon>Pseudomonadaceae</taxon>
        <taxon>Entomomonas</taxon>
    </lineage>
</organism>
<evidence type="ECO:0000313" key="2">
    <source>
        <dbReference type="EMBL" id="QQP85039.1"/>
    </source>
</evidence>
<proteinExistence type="predicted"/>
<dbReference type="Pfam" id="PF01381">
    <property type="entry name" value="HTH_3"/>
    <property type="match status" value="1"/>
</dbReference>
<dbReference type="SMART" id="SM00530">
    <property type="entry name" value="HTH_XRE"/>
    <property type="match status" value="1"/>
</dbReference>
<keyword evidence="3" id="KW-1185">Reference proteome</keyword>
<protein>
    <submittedName>
        <fullName evidence="2">Helix-turn-helix transcriptional regulator</fullName>
    </submittedName>
</protein>
<reference evidence="2 3" key="1">
    <citation type="submission" date="2021-01" db="EMBL/GenBank/DDBJ databases">
        <title>Entomomonas sp. F2A isolated from a house cricket (Acheta domesticus).</title>
        <authorList>
            <person name="Spergser J."/>
            <person name="Busse H.-J."/>
        </authorList>
    </citation>
    <scope>NUCLEOTIDE SEQUENCE [LARGE SCALE GENOMIC DNA]</scope>
    <source>
        <strain evidence="2 3">F2A</strain>
    </source>
</reference>
<gene>
    <name evidence="2" type="ORF">JHT90_11680</name>
</gene>